<reference evidence="2" key="1">
    <citation type="journal article" date="2023" name="PLoS Negl. Trop. Dis.">
        <title>A genome sequence for Biomphalaria pfeifferi, the major vector snail for the human-infecting parasite Schistosoma mansoni.</title>
        <authorList>
            <person name="Bu L."/>
            <person name="Lu L."/>
            <person name="Laidemitt M.R."/>
            <person name="Zhang S.M."/>
            <person name="Mutuku M."/>
            <person name="Mkoji G."/>
            <person name="Steinauer M."/>
            <person name="Loker E.S."/>
        </authorList>
    </citation>
    <scope>NUCLEOTIDE SEQUENCE</scope>
    <source>
        <strain evidence="2">KasaAsao</strain>
    </source>
</reference>
<gene>
    <name evidence="2" type="ORF">Bpfe_003483</name>
</gene>
<organism evidence="2 3">
    <name type="scientific">Biomphalaria pfeifferi</name>
    <name type="common">Bloodfluke planorb</name>
    <name type="synonym">Freshwater snail</name>
    <dbReference type="NCBI Taxonomy" id="112525"/>
    <lineage>
        <taxon>Eukaryota</taxon>
        <taxon>Metazoa</taxon>
        <taxon>Spiralia</taxon>
        <taxon>Lophotrochozoa</taxon>
        <taxon>Mollusca</taxon>
        <taxon>Gastropoda</taxon>
        <taxon>Heterobranchia</taxon>
        <taxon>Euthyneura</taxon>
        <taxon>Panpulmonata</taxon>
        <taxon>Hygrophila</taxon>
        <taxon>Lymnaeoidea</taxon>
        <taxon>Planorbidae</taxon>
        <taxon>Biomphalaria</taxon>
    </lineage>
</organism>
<protein>
    <submittedName>
        <fullName evidence="2">Uncharacterized protein</fullName>
    </submittedName>
</protein>
<comment type="caution">
    <text evidence="2">The sequence shown here is derived from an EMBL/GenBank/DDBJ whole genome shotgun (WGS) entry which is preliminary data.</text>
</comment>
<evidence type="ECO:0000256" key="1">
    <source>
        <dbReference type="SAM" id="Phobius"/>
    </source>
</evidence>
<keyword evidence="1" id="KW-1133">Transmembrane helix</keyword>
<evidence type="ECO:0000313" key="2">
    <source>
        <dbReference type="EMBL" id="KAK0066748.1"/>
    </source>
</evidence>
<keyword evidence="1" id="KW-0812">Transmembrane</keyword>
<sequence>NSIETKTSITTYGKNTEKKLNPTSIIVNNTIKMDVELPFSEKKYNDNVVFEIYRGTTKVFPTKPAYYFISLNQCEGLNIAETISCVIKNNTIFLQLIIKASIDLSENYLQPVINKNGKLLEGKEIRLPKIYGMSVKIKTSVKVYNKNMKTVENPTEVNVGESLIYNYTIHLNGFQNISGVTVEIRKVLNNNTTVYKYLQLEYCIGINKTDEFSCLKMGNIVYAQVNLTVTVELKTFSIFPAICFENYIFSERVQGFPKINGMSVKIKTSVKVYNKNMKTVENPTEVNVGESLIYNYTIHLNGFQNISGVTVEIHKVLNNNTTVYKYLQLEYCIGINKTDEFSCLKMGNIVYAQVNLTVTVELKTFSIFPAICFENYIFSERVQGFPKINDGFIDTADLTKLYFSIIVIAIILIFLGVLLVQIIKKYRLTQVPGSRQCPQALNQLKFQDDENNKVPLIRNNIPERKNLLEDKP</sequence>
<dbReference type="Proteomes" id="UP001233172">
    <property type="component" value="Unassembled WGS sequence"/>
</dbReference>
<proteinExistence type="predicted"/>
<dbReference type="EMBL" id="JASAOG010000009">
    <property type="protein sequence ID" value="KAK0066748.1"/>
    <property type="molecule type" value="Genomic_DNA"/>
</dbReference>
<keyword evidence="3" id="KW-1185">Reference proteome</keyword>
<name>A0AAD8C5U4_BIOPF</name>
<keyword evidence="1" id="KW-0472">Membrane</keyword>
<dbReference type="AlphaFoldDB" id="A0AAD8C5U4"/>
<reference evidence="2" key="2">
    <citation type="submission" date="2023-04" db="EMBL/GenBank/DDBJ databases">
        <authorList>
            <person name="Bu L."/>
            <person name="Lu L."/>
            <person name="Laidemitt M.R."/>
            <person name="Zhang S.M."/>
            <person name="Mutuku M."/>
            <person name="Mkoji G."/>
            <person name="Steinauer M."/>
            <person name="Loker E.S."/>
        </authorList>
    </citation>
    <scope>NUCLEOTIDE SEQUENCE</scope>
    <source>
        <strain evidence="2">KasaAsao</strain>
        <tissue evidence="2">Whole Snail</tissue>
    </source>
</reference>
<evidence type="ECO:0000313" key="3">
    <source>
        <dbReference type="Proteomes" id="UP001233172"/>
    </source>
</evidence>
<feature type="transmembrane region" description="Helical" evidence="1">
    <location>
        <begin position="401"/>
        <end position="420"/>
    </location>
</feature>
<accession>A0AAD8C5U4</accession>
<feature type="non-terminal residue" evidence="2">
    <location>
        <position position="472"/>
    </location>
</feature>